<dbReference type="EMBL" id="BART01030630">
    <property type="protein sequence ID" value="GAH18158.1"/>
    <property type="molecule type" value="Genomic_DNA"/>
</dbReference>
<proteinExistence type="predicted"/>
<organism evidence="1">
    <name type="scientific">marine sediment metagenome</name>
    <dbReference type="NCBI Taxonomy" id="412755"/>
    <lineage>
        <taxon>unclassified sequences</taxon>
        <taxon>metagenomes</taxon>
        <taxon>ecological metagenomes</taxon>
    </lineage>
</organism>
<evidence type="ECO:0000313" key="1">
    <source>
        <dbReference type="EMBL" id="GAH18158.1"/>
    </source>
</evidence>
<reference evidence="1" key="1">
    <citation type="journal article" date="2014" name="Front. Microbiol.">
        <title>High frequency of phylogenetically diverse reductive dehalogenase-homologous genes in deep subseafloor sedimentary metagenomes.</title>
        <authorList>
            <person name="Kawai M."/>
            <person name="Futagami T."/>
            <person name="Toyoda A."/>
            <person name="Takaki Y."/>
            <person name="Nishi S."/>
            <person name="Hori S."/>
            <person name="Arai W."/>
            <person name="Tsubouchi T."/>
            <person name="Morono Y."/>
            <person name="Uchiyama I."/>
            <person name="Ito T."/>
            <person name="Fujiyama A."/>
            <person name="Inagaki F."/>
            <person name="Takami H."/>
        </authorList>
    </citation>
    <scope>NUCLEOTIDE SEQUENCE</scope>
    <source>
        <strain evidence="1">Expedition CK06-06</strain>
    </source>
</reference>
<accession>X1FBM1</accession>
<gene>
    <name evidence="1" type="ORF">S01H4_53418</name>
</gene>
<name>X1FBM1_9ZZZZ</name>
<sequence length="149" mass="17792">MRKKILSELERRYKFDKQFLEELEKYMIKVEEGKPIDNKEMTKKGWQFLAAIGYKYSEGPKHKELREEAKKWLIDRGFTPVDEYIFGDKRHRVDVAGFKITTIGVECGKVPKKRTDFLEKYFDKVVVFPYKKGERENGEKGCRRNNKKS</sequence>
<dbReference type="AlphaFoldDB" id="X1FBM1"/>
<protein>
    <submittedName>
        <fullName evidence="1">Uncharacterized protein</fullName>
    </submittedName>
</protein>
<comment type="caution">
    <text evidence="1">The sequence shown here is derived from an EMBL/GenBank/DDBJ whole genome shotgun (WGS) entry which is preliminary data.</text>
</comment>